<accession>A0A0G4ET62</accession>
<evidence type="ECO:0000313" key="3">
    <source>
        <dbReference type="Proteomes" id="UP000041254"/>
    </source>
</evidence>
<evidence type="ECO:0000256" key="1">
    <source>
        <dbReference type="SAM" id="SignalP"/>
    </source>
</evidence>
<dbReference type="PhylomeDB" id="A0A0G4ET62"/>
<keyword evidence="1" id="KW-0732">Signal</keyword>
<feature type="chain" id="PRO_5005187807" evidence="1">
    <location>
        <begin position="21"/>
        <end position="211"/>
    </location>
</feature>
<dbReference type="EMBL" id="CDMY01000305">
    <property type="protein sequence ID" value="CEM01479.1"/>
    <property type="molecule type" value="Genomic_DNA"/>
</dbReference>
<evidence type="ECO:0000313" key="2">
    <source>
        <dbReference type="EMBL" id="CEM01479.1"/>
    </source>
</evidence>
<keyword evidence="3" id="KW-1185">Reference proteome</keyword>
<dbReference type="InParanoid" id="A0A0G4ET62"/>
<dbReference type="VEuPathDB" id="CryptoDB:Vbra_13109"/>
<feature type="signal peptide" evidence="1">
    <location>
        <begin position="1"/>
        <end position="20"/>
    </location>
</feature>
<proteinExistence type="predicted"/>
<dbReference type="Proteomes" id="UP000041254">
    <property type="component" value="Unassembled WGS sequence"/>
</dbReference>
<organism evidence="2 3">
    <name type="scientific">Vitrella brassicaformis (strain CCMP3155)</name>
    <dbReference type="NCBI Taxonomy" id="1169540"/>
    <lineage>
        <taxon>Eukaryota</taxon>
        <taxon>Sar</taxon>
        <taxon>Alveolata</taxon>
        <taxon>Colpodellida</taxon>
        <taxon>Vitrellaceae</taxon>
        <taxon>Vitrella</taxon>
    </lineage>
</organism>
<name>A0A0G4ET62_VITBC</name>
<sequence length="211" mass="23129">MKTAASVLLIISACSAAAGAMTGALDVTEPLAAGLEDERPKCRVMFEASDASSEKDGAHVYQMVGFRWSITKGVSCDAQEETCVISTVTMSHGTTRPALNNEPSRPGDLFSRSWLMDEYVETAPKDVTGKGHCYKNAVTPVVCKTQTKRTFKWMLQDGGKYCMDPDTKVEVKTAGLTRPRTSDTPLFAQYGEHKHVVYFPGHKNWMPPSNE</sequence>
<reference evidence="2 3" key="1">
    <citation type="submission" date="2014-11" db="EMBL/GenBank/DDBJ databases">
        <authorList>
            <person name="Zhu J."/>
            <person name="Qi W."/>
            <person name="Song R."/>
        </authorList>
    </citation>
    <scope>NUCLEOTIDE SEQUENCE [LARGE SCALE GENOMIC DNA]</scope>
</reference>
<dbReference type="AlphaFoldDB" id="A0A0G4ET62"/>
<gene>
    <name evidence="2" type="ORF">Vbra_13109</name>
</gene>
<protein>
    <submittedName>
        <fullName evidence="2">Uncharacterized protein</fullName>
    </submittedName>
</protein>